<dbReference type="PANTHER" id="PTHR43283:SF7">
    <property type="entry name" value="BETA-LACTAMASE-RELATED DOMAIN-CONTAINING PROTEIN"/>
    <property type="match status" value="1"/>
</dbReference>
<dbReference type="Proteomes" id="UP000238093">
    <property type="component" value="Chromosome I"/>
</dbReference>
<dbReference type="Pfam" id="PF00144">
    <property type="entry name" value="Beta-lactamase"/>
    <property type="match status" value="1"/>
</dbReference>
<name>A0A2K4W938_9PSED</name>
<feature type="domain" description="Beta-lactamase-related" evidence="1">
    <location>
        <begin position="73"/>
        <end position="364"/>
    </location>
</feature>
<evidence type="ECO:0000259" key="1">
    <source>
        <dbReference type="Pfam" id="PF00144"/>
    </source>
</evidence>
<evidence type="ECO:0000313" key="2">
    <source>
        <dbReference type="EMBL" id="SOS32399.1"/>
    </source>
</evidence>
<dbReference type="InterPro" id="IPR050789">
    <property type="entry name" value="Diverse_Enzym_Activities"/>
</dbReference>
<sequence length="386" mass="42264">MTETPPTTLANWRTEPHSRWAFQHVEQLVKCATIAESASPQPLHRGNPLALADVAFEHAGRQWTAVEALQQGASDGLLVLHQGQIAAEYYDNGHTEATRHIVFSVSKSITGALAGVLVKQGLLDPALPVTHYLQVPENSAYQDCTVRQVLDMTVDIRFVEDYLDPLGDVARYRVAMNWNPAGLISSEVGLLNFVAGLPRAGAEHGVAFHYVSPNADLLGLLLEAASGRTVPELLKEYLWEPMGAEHSISITVDQYGASRTAGGFCCSLRDMGRIGELMRLGGIINDQVVLPADWVDDIFNQGDEQAWEKGDLTALFASGRYRSQWYAPGDDAGVLCAIGIHGQWIWIDTHRQIVIAKQSCQPIPADDELDQLNLALFRALCKSVCQ</sequence>
<gene>
    <name evidence="2" type="ORF">CFBP6411_01039</name>
</gene>
<accession>A0A2K4W938</accession>
<dbReference type="SUPFAM" id="SSF56601">
    <property type="entry name" value="beta-lactamase/transpeptidase-like"/>
    <property type="match status" value="1"/>
</dbReference>
<dbReference type="InterPro" id="IPR012338">
    <property type="entry name" value="Beta-lactam/transpept-like"/>
</dbReference>
<dbReference type="EMBL" id="LT963408">
    <property type="protein sequence ID" value="SOS32399.1"/>
    <property type="molecule type" value="Genomic_DNA"/>
</dbReference>
<dbReference type="AlphaFoldDB" id="A0A2K4W938"/>
<dbReference type="Gene3D" id="3.40.710.10">
    <property type="entry name" value="DD-peptidase/beta-lactamase superfamily"/>
    <property type="match status" value="1"/>
</dbReference>
<protein>
    <submittedName>
        <fullName evidence="2">MFS transporter, DHA1 family, arabinose polymer transporter</fullName>
    </submittedName>
</protein>
<dbReference type="InterPro" id="IPR001466">
    <property type="entry name" value="Beta-lactam-related"/>
</dbReference>
<evidence type="ECO:0000313" key="3">
    <source>
        <dbReference type="Proteomes" id="UP000238093"/>
    </source>
</evidence>
<proteinExistence type="predicted"/>
<reference evidence="2 3" key="1">
    <citation type="submission" date="2017-11" db="EMBL/GenBank/DDBJ databases">
        <authorList>
            <person name="Han C.G."/>
        </authorList>
    </citation>
    <scope>NUCLEOTIDE SEQUENCE [LARGE SCALE GENOMIC DNA]</scope>
    <source>
        <strain evidence="2">CFBP6411</strain>
    </source>
</reference>
<dbReference type="PANTHER" id="PTHR43283">
    <property type="entry name" value="BETA-LACTAMASE-RELATED"/>
    <property type="match status" value="1"/>
</dbReference>
<organism evidence="2 3">
    <name type="scientific">Pseudomonas syringae group genomosp. 3</name>
    <dbReference type="NCBI Taxonomy" id="251701"/>
    <lineage>
        <taxon>Bacteria</taxon>
        <taxon>Pseudomonadati</taxon>
        <taxon>Pseudomonadota</taxon>
        <taxon>Gammaproteobacteria</taxon>
        <taxon>Pseudomonadales</taxon>
        <taxon>Pseudomonadaceae</taxon>
        <taxon>Pseudomonas</taxon>
    </lineage>
</organism>